<reference evidence="1 2" key="1">
    <citation type="submission" date="2014-04" db="EMBL/GenBank/DDBJ databases">
        <authorList>
            <consortium name="DOE Joint Genome Institute"/>
            <person name="Kuo A."/>
            <person name="Kohler A."/>
            <person name="Nagy L.G."/>
            <person name="Floudas D."/>
            <person name="Copeland A."/>
            <person name="Barry K.W."/>
            <person name="Cichocki N."/>
            <person name="Veneault-Fourrey C."/>
            <person name="LaButti K."/>
            <person name="Lindquist E.A."/>
            <person name="Lipzen A."/>
            <person name="Lundell T."/>
            <person name="Morin E."/>
            <person name="Murat C."/>
            <person name="Sun H."/>
            <person name="Tunlid A."/>
            <person name="Henrissat B."/>
            <person name="Grigoriev I.V."/>
            <person name="Hibbett D.S."/>
            <person name="Martin F."/>
            <person name="Nordberg H.P."/>
            <person name="Cantor M.N."/>
            <person name="Hua S.X."/>
        </authorList>
    </citation>
    <scope>NUCLEOTIDE SEQUENCE [LARGE SCALE GENOMIC DNA]</scope>
    <source>
        <strain evidence="1 2">Foug A</strain>
    </source>
</reference>
<protein>
    <submittedName>
        <fullName evidence="1">Uncharacterized protein</fullName>
    </submittedName>
</protein>
<organism evidence="1 2">
    <name type="scientific">Scleroderma citrinum Foug A</name>
    <dbReference type="NCBI Taxonomy" id="1036808"/>
    <lineage>
        <taxon>Eukaryota</taxon>
        <taxon>Fungi</taxon>
        <taxon>Dikarya</taxon>
        <taxon>Basidiomycota</taxon>
        <taxon>Agaricomycotina</taxon>
        <taxon>Agaricomycetes</taxon>
        <taxon>Agaricomycetidae</taxon>
        <taxon>Boletales</taxon>
        <taxon>Sclerodermatineae</taxon>
        <taxon>Sclerodermataceae</taxon>
        <taxon>Scleroderma</taxon>
    </lineage>
</organism>
<dbReference type="AlphaFoldDB" id="A0A0C3D3Z7"/>
<evidence type="ECO:0000313" key="2">
    <source>
        <dbReference type="Proteomes" id="UP000053989"/>
    </source>
</evidence>
<dbReference type="Proteomes" id="UP000053989">
    <property type="component" value="Unassembled WGS sequence"/>
</dbReference>
<dbReference type="EMBL" id="KN822286">
    <property type="protein sequence ID" value="KIM51104.1"/>
    <property type="molecule type" value="Genomic_DNA"/>
</dbReference>
<accession>A0A0C3D3Z7</accession>
<keyword evidence="2" id="KW-1185">Reference proteome</keyword>
<proteinExistence type="predicted"/>
<name>A0A0C3D3Z7_9AGAM</name>
<sequence length="100" mass="11956">MPYWCALSIHVHSSMKHSIRPFQVLENVSRWHEEEILFHYFMRSQNGQTFECELDMPVRRHWKPVSTWTVGHSWHICILHLVPVILVDLLFAEDIGLQHP</sequence>
<evidence type="ECO:0000313" key="1">
    <source>
        <dbReference type="EMBL" id="KIM51104.1"/>
    </source>
</evidence>
<reference evidence="2" key="2">
    <citation type="submission" date="2015-01" db="EMBL/GenBank/DDBJ databases">
        <title>Evolutionary Origins and Diversification of the Mycorrhizal Mutualists.</title>
        <authorList>
            <consortium name="DOE Joint Genome Institute"/>
            <consortium name="Mycorrhizal Genomics Consortium"/>
            <person name="Kohler A."/>
            <person name="Kuo A."/>
            <person name="Nagy L.G."/>
            <person name="Floudas D."/>
            <person name="Copeland A."/>
            <person name="Barry K.W."/>
            <person name="Cichocki N."/>
            <person name="Veneault-Fourrey C."/>
            <person name="LaButti K."/>
            <person name="Lindquist E.A."/>
            <person name="Lipzen A."/>
            <person name="Lundell T."/>
            <person name="Morin E."/>
            <person name="Murat C."/>
            <person name="Riley R."/>
            <person name="Ohm R."/>
            <person name="Sun H."/>
            <person name="Tunlid A."/>
            <person name="Henrissat B."/>
            <person name="Grigoriev I.V."/>
            <person name="Hibbett D.S."/>
            <person name="Martin F."/>
        </authorList>
    </citation>
    <scope>NUCLEOTIDE SEQUENCE [LARGE SCALE GENOMIC DNA]</scope>
    <source>
        <strain evidence="2">Foug A</strain>
    </source>
</reference>
<dbReference type="InParanoid" id="A0A0C3D3Z7"/>
<gene>
    <name evidence="1" type="ORF">SCLCIDRAFT_1224863</name>
</gene>
<dbReference type="HOGENOM" id="CLU_2307711_0_0_1"/>